<evidence type="ECO:0000259" key="8">
    <source>
        <dbReference type="Pfam" id="PF00749"/>
    </source>
</evidence>
<keyword evidence="4 7" id="KW-0067">ATP-binding</keyword>
<dbReference type="Gene3D" id="1.10.10.350">
    <property type="match status" value="1"/>
</dbReference>
<dbReference type="GO" id="GO:0004818">
    <property type="term" value="F:glutamate-tRNA ligase activity"/>
    <property type="evidence" value="ECO:0007669"/>
    <property type="project" value="UniProtKB-UniRule"/>
</dbReference>
<comment type="subunit">
    <text evidence="7">Monomer.</text>
</comment>
<proteinExistence type="inferred from homology"/>
<sequence length="478" mass="54892">MSVRVRFAPSPTGYLHIGGARTALYCYLIAKAQKGSFILRIEDTDLERSKREYELAMIDDLKWCGIDYDEGPDKGGEFGPYRQSERTQTYLDIAKDFVEKGFAYPCFLTTSELEELTAKAESEKKSPHAYHGKYRDLDPAEAKKRVEAGEAHIIRFKNPRKEWSFTDMVRGDVKFPVDMVGDFAIIRSNGMPVYNFCCVIDDHLMKMTHVIRAEEHLNNTVRQLMIYEALGAEPPRFVHCSLLVGEDRQKLSKRHGATSVKQYREQDYLPAALMNYLCLLGWSHPDETDIFDINQMDSIFDLNRFNKSPAFYDITKLKFFNEQYLRALSVEDLATGFEKAIPSEHAYHAKETSWKLDFAELFREKVQLFSDIVPQLGLIFDETIEQTEDVVDVNSWETTPTIRDYVKTRVSEIKASGSENITSEEFKEIMNHLKKELKIKGKPLFMGLRVVLTGKTHGPDLSKAIPLTPISTIEKRLS</sequence>
<comment type="similarity">
    <text evidence="1 7">Belongs to the class-I aminoacyl-tRNA synthetase family. Glutamate--tRNA ligase type 1 subfamily.</text>
</comment>
<keyword evidence="6 7" id="KW-0030">Aminoacyl-tRNA synthetase</keyword>
<dbReference type="PANTHER" id="PTHR43311">
    <property type="entry name" value="GLUTAMATE--TRNA LIGASE"/>
    <property type="match status" value="1"/>
</dbReference>
<feature type="binding site" evidence="7">
    <location>
        <position position="253"/>
    </location>
    <ligand>
        <name>ATP</name>
        <dbReference type="ChEBI" id="CHEBI:30616"/>
    </ligand>
</feature>
<gene>
    <name evidence="7" type="primary">gltX</name>
    <name evidence="10" type="ORF">A9Q84_11495</name>
</gene>
<evidence type="ECO:0000313" key="11">
    <source>
        <dbReference type="Proteomes" id="UP000196531"/>
    </source>
</evidence>
<comment type="caution">
    <text evidence="10">The sequence shown here is derived from an EMBL/GenBank/DDBJ whole genome shotgun (WGS) entry which is preliminary data.</text>
</comment>
<dbReference type="InterPro" id="IPR004527">
    <property type="entry name" value="Glu-tRNA-ligase_bac/mito"/>
</dbReference>
<dbReference type="InterPro" id="IPR045462">
    <property type="entry name" value="aa-tRNA-synth_I_cd-bd"/>
</dbReference>
<dbReference type="Proteomes" id="UP000196531">
    <property type="component" value="Unassembled WGS sequence"/>
</dbReference>
<dbReference type="SUPFAM" id="SSF52374">
    <property type="entry name" value="Nucleotidylyl transferase"/>
    <property type="match status" value="1"/>
</dbReference>
<dbReference type="Gene3D" id="3.40.50.620">
    <property type="entry name" value="HUPs"/>
    <property type="match status" value="1"/>
</dbReference>
<dbReference type="GO" id="GO:0006424">
    <property type="term" value="P:glutamyl-tRNA aminoacylation"/>
    <property type="evidence" value="ECO:0007669"/>
    <property type="project" value="UniProtKB-UniRule"/>
</dbReference>
<dbReference type="PANTHER" id="PTHR43311:SF2">
    <property type="entry name" value="GLUTAMATE--TRNA LIGASE, MITOCHONDRIAL-RELATED"/>
    <property type="match status" value="1"/>
</dbReference>
<dbReference type="InterPro" id="IPR020058">
    <property type="entry name" value="Glu/Gln-tRNA-synth_Ib_cat-dom"/>
</dbReference>
<comment type="catalytic activity">
    <reaction evidence="7">
        <text>tRNA(Glu) + L-glutamate + ATP = L-glutamyl-tRNA(Glu) + AMP + diphosphate</text>
        <dbReference type="Rhea" id="RHEA:23540"/>
        <dbReference type="Rhea" id="RHEA-COMP:9663"/>
        <dbReference type="Rhea" id="RHEA-COMP:9680"/>
        <dbReference type="ChEBI" id="CHEBI:29985"/>
        <dbReference type="ChEBI" id="CHEBI:30616"/>
        <dbReference type="ChEBI" id="CHEBI:33019"/>
        <dbReference type="ChEBI" id="CHEBI:78442"/>
        <dbReference type="ChEBI" id="CHEBI:78520"/>
        <dbReference type="ChEBI" id="CHEBI:456215"/>
        <dbReference type="EC" id="6.1.1.17"/>
    </reaction>
</comment>
<protein>
    <recommendedName>
        <fullName evidence="7">Glutamate--tRNA ligase</fullName>
        <ecNumber evidence="7">6.1.1.17</ecNumber>
    </recommendedName>
    <alternativeName>
        <fullName evidence="7">Glutamyl-tRNA synthetase</fullName>
        <shortName evidence="7">GluRS</shortName>
    </alternativeName>
</protein>
<feature type="domain" description="Glutamyl/glutaminyl-tRNA synthetase class Ib catalytic" evidence="8">
    <location>
        <begin position="3"/>
        <end position="318"/>
    </location>
</feature>
<feature type="short sequence motif" description="'HIGH' region" evidence="7">
    <location>
        <begin position="9"/>
        <end position="19"/>
    </location>
</feature>
<dbReference type="GO" id="GO:0005737">
    <property type="term" value="C:cytoplasm"/>
    <property type="evidence" value="ECO:0007669"/>
    <property type="project" value="UniProtKB-SubCell"/>
</dbReference>
<evidence type="ECO:0000256" key="3">
    <source>
        <dbReference type="ARBA" id="ARBA00022741"/>
    </source>
</evidence>
<evidence type="ECO:0000259" key="9">
    <source>
        <dbReference type="Pfam" id="PF19269"/>
    </source>
</evidence>
<dbReference type="InterPro" id="IPR020751">
    <property type="entry name" value="aa-tRNA-synth_I_codon-bd_sub2"/>
</dbReference>
<dbReference type="Pfam" id="PF19269">
    <property type="entry name" value="Anticodon_2"/>
    <property type="match status" value="1"/>
</dbReference>
<dbReference type="PRINTS" id="PR00987">
    <property type="entry name" value="TRNASYNTHGLU"/>
</dbReference>
<comment type="caution">
    <text evidence="7">Lacks conserved residue(s) required for the propagation of feature annotation.</text>
</comment>
<name>A0A1Y5F7T9_9BACT</name>
<organism evidence="10 11">
    <name type="scientific">Halobacteriovorax marinus</name>
    <dbReference type="NCBI Taxonomy" id="97084"/>
    <lineage>
        <taxon>Bacteria</taxon>
        <taxon>Pseudomonadati</taxon>
        <taxon>Bdellovibrionota</taxon>
        <taxon>Bacteriovoracia</taxon>
        <taxon>Bacteriovoracales</taxon>
        <taxon>Halobacteriovoraceae</taxon>
        <taxon>Halobacteriovorax</taxon>
    </lineage>
</organism>
<dbReference type="GO" id="GO:0005524">
    <property type="term" value="F:ATP binding"/>
    <property type="evidence" value="ECO:0007669"/>
    <property type="project" value="UniProtKB-UniRule"/>
</dbReference>
<evidence type="ECO:0000256" key="5">
    <source>
        <dbReference type="ARBA" id="ARBA00022917"/>
    </source>
</evidence>
<dbReference type="PROSITE" id="PS00178">
    <property type="entry name" value="AA_TRNA_LIGASE_I"/>
    <property type="match status" value="1"/>
</dbReference>
<dbReference type="InterPro" id="IPR049940">
    <property type="entry name" value="GluQ/Sye"/>
</dbReference>
<evidence type="ECO:0000256" key="2">
    <source>
        <dbReference type="ARBA" id="ARBA00022598"/>
    </source>
</evidence>
<evidence type="ECO:0000256" key="4">
    <source>
        <dbReference type="ARBA" id="ARBA00022840"/>
    </source>
</evidence>
<feature type="short sequence motif" description="'KMSKS' region" evidence="7">
    <location>
        <begin position="250"/>
        <end position="254"/>
    </location>
</feature>
<keyword evidence="3 7" id="KW-0547">Nucleotide-binding</keyword>
<dbReference type="InterPro" id="IPR008925">
    <property type="entry name" value="aa_tRNA-synth_I_cd-bd_sf"/>
</dbReference>
<reference evidence="11" key="1">
    <citation type="journal article" date="2017" name="Proc. Natl. Acad. Sci. U.S.A.">
        <title>Simulation of Deepwater Horizon oil plume reveals substrate specialization within a complex community of hydrocarbon-degraders.</title>
        <authorList>
            <person name="Hu P."/>
            <person name="Dubinsky E.A."/>
            <person name="Probst A.J."/>
            <person name="Wang J."/>
            <person name="Sieber C.M.K."/>
            <person name="Tom L.M."/>
            <person name="Gardinali P."/>
            <person name="Banfield J.F."/>
            <person name="Atlas R.M."/>
            <person name="Andersen G.L."/>
        </authorList>
    </citation>
    <scope>NUCLEOTIDE SEQUENCE [LARGE SCALE GENOMIC DNA]</scope>
</reference>
<evidence type="ECO:0000256" key="7">
    <source>
        <dbReference type="HAMAP-Rule" id="MF_00022"/>
    </source>
</evidence>
<feature type="domain" description="Aminoacyl-tRNA synthetase class I anticodon-binding" evidence="9">
    <location>
        <begin position="350"/>
        <end position="477"/>
    </location>
</feature>
<comment type="subcellular location">
    <subcellularLocation>
        <location evidence="7">Cytoplasm</location>
    </subcellularLocation>
</comment>
<keyword evidence="2 7" id="KW-0436">Ligase</keyword>
<dbReference type="InterPro" id="IPR001412">
    <property type="entry name" value="aa-tRNA-synth_I_CS"/>
</dbReference>
<dbReference type="CDD" id="cd00808">
    <property type="entry name" value="GluRS_core"/>
    <property type="match status" value="1"/>
</dbReference>
<keyword evidence="7" id="KW-0963">Cytoplasm</keyword>
<evidence type="ECO:0000256" key="1">
    <source>
        <dbReference type="ARBA" id="ARBA00007894"/>
    </source>
</evidence>
<accession>A0A1Y5F7T9</accession>
<dbReference type="EMBL" id="MAAO01000006">
    <property type="protein sequence ID" value="OUR96953.1"/>
    <property type="molecule type" value="Genomic_DNA"/>
</dbReference>
<dbReference type="EC" id="6.1.1.17" evidence="7"/>
<dbReference type="FunFam" id="3.40.50.620:FF:000045">
    <property type="entry name" value="Glutamate--tRNA ligase, mitochondrial"/>
    <property type="match status" value="1"/>
</dbReference>
<dbReference type="InterPro" id="IPR000924">
    <property type="entry name" value="Glu/Gln-tRNA-synth"/>
</dbReference>
<dbReference type="Pfam" id="PF00749">
    <property type="entry name" value="tRNA-synt_1c"/>
    <property type="match status" value="1"/>
</dbReference>
<dbReference type="NCBIfam" id="TIGR00464">
    <property type="entry name" value="gltX_bact"/>
    <property type="match status" value="1"/>
</dbReference>
<dbReference type="InterPro" id="IPR033910">
    <property type="entry name" value="GluRS_core"/>
</dbReference>
<evidence type="ECO:0000313" key="10">
    <source>
        <dbReference type="EMBL" id="OUR96953.1"/>
    </source>
</evidence>
<comment type="function">
    <text evidence="7">Catalyzes the attachment of glutamate to tRNA(Glu) in a two-step reaction: glutamate is first activated by ATP to form Glu-AMP and then transferred to the acceptor end of tRNA(Glu).</text>
</comment>
<dbReference type="SUPFAM" id="SSF48163">
    <property type="entry name" value="An anticodon-binding domain of class I aminoacyl-tRNA synthetases"/>
    <property type="match status" value="1"/>
</dbReference>
<dbReference type="InterPro" id="IPR014729">
    <property type="entry name" value="Rossmann-like_a/b/a_fold"/>
</dbReference>
<dbReference type="GO" id="GO:0000049">
    <property type="term" value="F:tRNA binding"/>
    <property type="evidence" value="ECO:0007669"/>
    <property type="project" value="InterPro"/>
</dbReference>
<dbReference type="GO" id="GO:0008270">
    <property type="term" value="F:zinc ion binding"/>
    <property type="evidence" value="ECO:0007669"/>
    <property type="project" value="InterPro"/>
</dbReference>
<keyword evidence="5 7" id="KW-0648">Protein biosynthesis</keyword>
<dbReference type="HAMAP" id="MF_00022">
    <property type="entry name" value="Glu_tRNA_synth_type1"/>
    <property type="match status" value="1"/>
</dbReference>
<dbReference type="AlphaFoldDB" id="A0A1Y5F7T9"/>
<evidence type="ECO:0000256" key="6">
    <source>
        <dbReference type="ARBA" id="ARBA00023146"/>
    </source>
</evidence>